<evidence type="ECO:0000313" key="2">
    <source>
        <dbReference type="EMBL" id="KAK3944899.1"/>
    </source>
</evidence>
<feature type="region of interest" description="Disordered" evidence="1">
    <location>
        <begin position="484"/>
        <end position="567"/>
    </location>
</feature>
<feature type="non-terminal residue" evidence="2">
    <location>
        <position position="832"/>
    </location>
</feature>
<evidence type="ECO:0000256" key="1">
    <source>
        <dbReference type="SAM" id="MobiDB-lite"/>
    </source>
</evidence>
<reference evidence="3" key="1">
    <citation type="journal article" date="2023" name="Mol. Phylogenet. Evol.">
        <title>Genome-scale phylogeny and comparative genomics of the fungal order Sordariales.</title>
        <authorList>
            <person name="Hensen N."/>
            <person name="Bonometti L."/>
            <person name="Westerberg I."/>
            <person name="Brannstrom I.O."/>
            <person name="Guillou S."/>
            <person name="Cros-Aarteil S."/>
            <person name="Calhoun S."/>
            <person name="Haridas S."/>
            <person name="Kuo A."/>
            <person name="Mondo S."/>
            <person name="Pangilinan J."/>
            <person name="Riley R."/>
            <person name="LaButti K."/>
            <person name="Andreopoulos B."/>
            <person name="Lipzen A."/>
            <person name="Chen C."/>
            <person name="Yan M."/>
            <person name="Daum C."/>
            <person name="Ng V."/>
            <person name="Clum A."/>
            <person name="Steindorff A."/>
            <person name="Ohm R.A."/>
            <person name="Martin F."/>
            <person name="Silar P."/>
            <person name="Natvig D.O."/>
            <person name="Lalanne C."/>
            <person name="Gautier V."/>
            <person name="Ament-Velasquez S.L."/>
            <person name="Kruys A."/>
            <person name="Hutchinson M.I."/>
            <person name="Powell A.J."/>
            <person name="Barry K."/>
            <person name="Miller A.N."/>
            <person name="Grigoriev I.V."/>
            <person name="Debuchy R."/>
            <person name="Gladieux P."/>
            <person name="Hiltunen Thoren M."/>
            <person name="Johannesson H."/>
        </authorList>
    </citation>
    <scope>NUCLEOTIDE SEQUENCE [LARGE SCALE GENOMIC DNA]</scope>
    <source>
        <strain evidence="3">CBS 340.73</strain>
    </source>
</reference>
<feature type="compositionally biased region" description="Basic and acidic residues" evidence="1">
    <location>
        <begin position="618"/>
        <end position="627"/>
    </location>
</feature>
<feature type="compositionally biased region" description="Pro residues" evidence="1">
    <location>
        <begin position="820"/>
        <end position="832"/>
    </location>
</feature>
<feature type="compositionally biased region" description="Basic and acidic residues" evidence="1">
    <location>
        <begin position="100"/>
        <end position="143"/>
    </location>
</feature>
<feature type="compositionally biased region" description="Basic and acidic residues" evidence="1">
    <location>
        <begin position="61"/>
        <end position="71"/>
    </location>
</feature>
<feature type="region of interest" description="Disordered" evidence="1">
    <location>
        <begin position="21"/>
        <end position="363"/>
    </location>
</feature>
<proteinExistence type="predicted"/>
<accession>A0AAN6S8Z9</accession>
<feature type="compositionally biased region" description="Low complexity" evidence="1">
    <location>
        <begin position="765"/>
        <end position="778"/>
    </location>
</feature>
<dbReference type="Pfam" id="PF20566">
    <property type="entry name" value="Eap1"/>
    <property type="match status" value="1"/>
</dbReference>
<feature type="compositionally biased region" description="Low complexity" evidence="1">
    <location>
        <begin position="597"/>
        <end position="606"/>
    </location>
</feature>
<feature type="compositionally biased region" description="Basic and acidic residues" evidence="1">
    <location>
        <begin position="192"/>
        <end position="229"/>
    </location>
</feature>
<feature type="region of interest" description="Disordered" evidence="1">
    <location>
        <begin position="618"/>
        <end position="832"/>
    </location>
</feature>
<dbReference type="Proteomes" id="UP001303473">
    <property type="component" value="Unassembled WGS sequence"/>
</dbReference>
<keyword evidence="3" id="KW-1185">Reference proteome</keyword>
<sequence length="832" mass="91587">MAVQYSPEFLLFLRESPLCTKPSGLPPAEEWMGPPPETFRNQTKTTNDRVKGGESLLLNQENRRPALDRNGSRNPTNPDDIILGPPRTNFASATSMRSRGSTDADKAPKDSERQDRGGDRFNFRSRGNDTENTNDRFRDRDGRNNNSTFRRRGDQDQDKDSEGWSTVKPRKSFGTEGAERFHGRMGGGGDRYGNRDDRRTRDRDDRDNGDRRNRNLDHHKDGEEIDSPRRNGLSRGKSEPWFKDNNNENNSSNNNRNSGGANNDSTLSQRERIDRAKSWRERDDDRYGDRHERNQERRWDREREQRAERDPEWLDEPAEEKTQGHTEEDFKKFMETMKARSGGAGGGGGMAALKPEEKPSVPIEKPATDSFFGMPEQKVLSAPAMETGPDKFFAAYGIGGLDVSTPAAENKEAAKPKGNKSSRFMAFLAPQEDGSSRVKTEPPTPAAMAQPPPHHGSAAEAASAQPEGEKEAFALLIQKLQRSQLGPAPPLNSGNPPPSQLQLKFPEPSPIGLPDFQQKSAVSPEPFQQYGGDRREDARHRTPQHPLLSDILSPRPLAPPVQPPQVTRPDQALLQDLLAQRHQVPAPGHSQTSARMAQNAAAASQNSQAEFLMRLMQSHREAPEPSRPEQLLMRMPQPQKQVSIANISDRDQGFQRDQDYQRERSSSQRQMRGQGPPGFLEDQFHPPDVVLDSRPQPTQILQRPPPPGLDHHMHQFQMVGGGGGRDGGAPGLGGISILGGGGAGGNGGGSQQMPPQRPMIPPPGLVNGPGPRNLPLPGMFAPNFAPPHSYGPPPNENMVGPPQPPRSMQPPPGFLGAFGGPPPGFMPGPPGM</sequence>
<feature type="compositionally biased region" description="Basic and acidic residues" evidence="1">
    <location>
        <begin position="648"/>
        <end position="666"/>
    </location>
</feature>
<feature type="compositionally biased region" description="Basic and acidic residues" evidence="1">
    <location>
        <begin position="151"/>
        <end position="162"/>
    </location>
</feature>
<feature type="compositionally biased region" description="Basic and acidic residues" evidence="1">
    <location>
        <begin position="319"/>
        <end position="338"/>
    </location>
</feature>
<dbReference type="AlphaFoldDB" id="A0AAN6S8Z9"/>
<protein>
    <submittedName>
        <fullName evidence="2">Uncharacterized protein</fullName>
    </submittedName>
</protein>
<organism evidence="2 3">
    <name type="scientific">Diplogelasinospora grovesii</name>
    <dbReference type="NCBI Taxonomy" id="303347"/>
    <lineage>
        <taxon>Eukaryota</taxon>
        <taxon>Fungi</taxon>
        <taxon>Dikarya</taxon>
        <taxon>Ascomycota</taxon>
        <taxon>Pezizomycotina</taxon>
        <taxon>Sordariomycetes</taxon>
        <taxon>Sordariomycetidae</taxon>
        <taxon>Sordariales</taxon>
        <taxon>Diplogelasinosporaceae</taxon>
        <taxon>Diplogelasinospora</taxon>
    </lineage>
</organism>
<gene>
    <name evidence="2" type="ORF">QBC46DRAFT_244268</name>
</gene>
<feature type="compositionally biased region" description="Pro residues" evidence="1">
    <location>
        <begin position="755"/>
        <end position="764"/>
    </location>
</feature>
<feature type="region of interest" description="Disordered" evidence="1">
    <location>
        <begin position="583"/>
        <end position="606"/>
    </location>
</feature>
<feature type="compositionally biased region" description="Pro residues" evidence="1">
    <location>
        <begin position="789"/>
        <end position="813"/>
    </location>
</feature>
<dbReference type="EMBL" id="MU853757">
    <property type="protein sequence ID" value="KAK3944899.1"/>
    <property type="molecule type" value="Genomic_DNA"/>
</dbReference>
<feature type="compositionally biased region" description="Low complexity" evidence="1">
    <location>
        <begin position="247"/>
        <end position="265"/>
    </location>
</feature>
<feature type="compositionally biased region" description="Gly residues" evidence="1">
    <location>
        <begin position="719"/>
        <end position="750"/>
    </location>
</feature>
<dbReference type="InterPro" id="IPR046784">
    <property type="entry name" value="Eap1"/>
</dbReference>
<feature type="compositionally biased region" description="Pro residues" evidence="1">
    <location>
        <begin position="487"/>
        <end position="499"/>
    </location>
</feature>
<feature type="compositionally biased region" description="Pro residues" evidence="1">
    <location>
        <begin position="442"/>
        <end position="454"/>
    </location>
</feature>
<name>A0AAN6S8Z9_9PEZI</name>
<feature type="region of interest" description="Disordered" evidence="1">
    <location>
        <begin position="429"/>
        <end position="468"/>
    </location>
</feature>
<feature type="compositionally biased region" description="Polar residues" evidence="1">
    <location>
        <begin position="89"/>
        <end position="99"/>
    </location>
</feature>
<feature type="compositionally biased region" description="Basic and acidic residues" evidence="1">
    <location>
        <begin position="269"/>
        <end position="312"/>
    </location>
</feature>
<comment type="caution">
    <text evidence="2">The sequence shown here is derived from an EMBL/GenBank/DDBJ whole genome shotgun (WGS) entry which is preliminary data.</text>
</comment>
<evidence type="ECO:0000313" key="3">
    <source>
        <dbReference type="Proteomes" id="UP001303473"/>
    </source>
</evidence>
<feature type="compositionally biased region" description="Basic and acidic residues" evidence="1">
    <location>
        <begin position="236"/>
        <end position="246"/>
    </location>
</feature>